<protein>
    <submittedName>
        <fullName evidence="1">Uncharacterized protein</fullName>
    </submittedName>
</protein>
<reference evidence="1" key="1">
    <citation type="journal article" date="2021" name="Proc. Natl. Acad. Sci. U.S.A.">
        <title>A Catalog of Tens of Thousands of Viruses from Human Metagenomes Reveals Hidden Associations with Chronic Diseases.</title>
        <authorList>
            <person name="Tisza M.J."/>
            <person name="Buck C.B."/>
        </authorList>
    </citation>
    <scope>NUCLEOTIDE SEQUENCE</scope>
    <source>
        <strain evidence="1">CtKm44</strain>
    </source>
</reference>
<sequence length="62" mass="7139">MNTNVILETMLLAKKAIVDHKNRVEYNEAWVKQCVEELKERADNNGGEITEDDVREVFGFGK</sequence>
<accession>A0A8S5LTN4</accession>
<evidence type="ECO:0000313" key="1">
    <source>
        <dbReference type="EMBL" id="DAD73358.1"/>
    </source>
</evidence>
<organism evidence="1">
    <name type="scientific">Siphoviridae sp. ctKm44</name>
    <dbReference type="NCBI Taxonomy" id="2826245"/>
    <lineage>
        <taxon>Viruses</taxon>
        <taxon>Duplodnaviria</taxon>
        <taxon>Heunggongvirae</taxon>
        <taxon>Uroviricota</taxon>
        <taxon>Caudoviricetes</taxon>
    </lineage>
</organism>
<dbReference type="EMBL" id="BK014735">
    <property type="protein sequence ID" value="DAD73358.1"/>
    <property type="molecule type" value="Genomic_DNA"/>
</dbReference>
<name>A0A8S5LTN4_9CAUD</name>
<proteinExistence type="predicted"/>